<dbReference type="Proteomes" id="UP000235533">
    <property type="component" value="Unassembled WGS sequence"/>
</dbReference>
<feature type="compositionally biased region" description="Basic and acidic residues" evidence="1">
    <location>
        <begin position="16"/>
        <end position="29"/>
    </location>
</feature>
<evidence type="ECO:0000256" key="1">
    <source>
        <dbReference type="SAM" id="MobiDB-lite"/>
    </source>
</evidence>
<dbReference type="EMBL" id="MCZF01000015">
    <property type="protein sequence ID" value="PMM65694.1"/>
    <property type="molecule type" value="Genomic_DNA"/>
</dbReference>
<evidence type="ECO:0000313" key="2">
    <source>
        <dbReference type="EMBL" id="PMM65694.1"/>
    </source>
</evidence>
<sequence length="65" mass="7836">MSHLRERQIKARQKEKKSAEKHTKKLEQLAEHEKVELLLSPDPKSVPSMDDRMFDLLQETYYKHM</sequence>
<name>A0A2N7JYW4_VIBSP</name>
<organism evidence="2 3">
    <name type="scientific">Vibrio splendidus</name>
    <dbReference type="NCBI Taxonomy" id="29497"/>
    <lineage>
        <taxon>Bacteria</taxon>
        <taxon>Pseudomonadati</taxon>
        <taxon>Pseudomonadota</taxon>
        <taxon>Gammaproteobacteria</taxon>
        <taxon>Vibrionales</taxon>
        <taxon>Vibrionaceae</taxon>
        <taxon>Vibrio</taxon>
    </lineage>
</organism>
<reference evidence="3" key="1">
    <citation type="submission" date="2016-07" db="EMBL/GenBank/DDBJ databases">
        <title>Nontailed viruses are major unrecognized killers of bacteria in the ocean.</title>
        <authorList>
            <person name="Kauffman K."/>
            <person name="Hussain F."/>
            <person name="Yang J."/>
            <person name="Arevalo P."/>
            <person name="Brown J."/>
            <person name="Cutler M."/>
            <person name="Kelly L."/>
            <person name="Polz M.F."/>
        </authorList>
    </citation>
    <scope>NUCLEOTIDE SEQUENCE [LARGE SCALE GENOMIC DNA]</scope>
    <source>
        <strain evidence="3">10N.261.48.B5</strain>
    </source>
</reference>
<accession>A0A2N7JYW4</accession>
<comment type="caution">
    <text evidence="2">The sequence shown here is derived from an EMBL/GenBank/DDBJ whole genome shotgun (WGS) entry which is preliminary data.</text>
</comment>
<dbReference type="AlphaFoldDB" id="A0A2N7JYW4"/>
<protein>
    <submittedName>
        <fullName evidence="2">Uncharacterized protein</fullName>
    </submittedName>
</protein>
<proteinExistence type="predicted"/>
<gene>
    <name evidence="2" type="ORF">BCT54_16355</name>
</gene>
<evidence type="ECO:0000313" key="3">
    <source>
        <dbReference type="Proteomes" id="UP000235533"/>
    </source>
</evidence>
<feature type="region of interest" description="Disordered" evidence="1">
    <location>
        <begin position="1"/>
        <end position="29"/>
    </location>
</feature>
<dbReference type="RefSeq" id="WP_102550983.1">
    <property type="nucleotide sequence ID" value="NZ_MCZF01000015.1"/>
</dbReference>